<dbReference type="AlphaFoldDB" id="A0A7R8X5F7"/>
<dbReference type="EMBL" id="LR899904">
    <property type="protein sequence ID" value="CAD7243210.1"/>
    <property type="molecule type" value="Genomic_DNA"/>
</dbReference>
<dbReference type="InterPro" id="IPR000488">
    <property type="entry name" value="Death_dom"/>
</dbReference>
<feature type="domain" description="Death" evidence="1">
    <location>
        <begin position="60"/>
        <end position="133"/>
    </location>
</feature>
<accession>A0A7R8X5F7</accession>
<dbReference type="SUPFAM" id="SSF47986">
    <property type="entry name" value="DEATH domain"/>
    <property type="match status" value="1"/>
</dbReference>
<reference evidence="2" key="1">
    <citation type="submission" date="2020-11" db="EMBL/GenBank/DDBJ databases">
        <authorList>
            <person name="Tran Van P."/>
        </authorList>
    </citation>
    <scope>NUCLEOTIDE SEQUENCE</scope>
</reference>
<dbReference type="GO" id="GO:0007165">
    <property type="term" value="P:signal transduction"/>
    <property type="evidence" value="ECO:0007669"/>
    <property type="project" value="InterPro"/>
</dbReference>
<dbReference type="OrthoDB" id="6593154at2759"/>
<gene>
    <name evidence="2" type="ORF">DSTB1V02_LOCUS3141</name>
</gene>
<evidence type="ECO:0000313" key="2">
    <source>
        <dbReference type="EMBL" id="CAD7243210.1"/>
    </source>
</evidence>
<dbReference type="EMBL" id="CAJPEV010000387">
    <property type="protein sequence ID" value="CAG0884738.1"/>
    <property type="molecule type" value="Genomic_DNA"/>
</dbReference>
<keyword evidence="3" id="KW-1185">Reference proteome</keyword>
<proteinExistence type="predicted"/>
<dbReference type="Proteomes" id="UP000677054">
    <property type="component" value="Unassembled WGS sequence"/>
</dbReference>
<dbReference type="Pfam" id="PF00531">
    <property type="entry name" value="Death"/>
    <property type="match status" value="1"/>
</dbReference>
<organism evidence="2">
    <name type="scientific">Darwinula stevensoni</name>
    <dbReference type="NCBI Taxonomy" id="69355"/>
    <lineage>
        <taxon>Eukaryota</taxon>
        <taxon>Metazoa</taxon>
        <taxon>Ecdysozoa</taxon>
        <taxon>Arthropoda</taxon>
        <taxon>Crustacea</taxon>
        <taxon>Oligostraca</taxon>
        <taxon>Ostracoda</taxon>
        <taxon>Podocopa</taxon>
        <taxon>Podocopida</taxon>
        <taxon>Darwinulocopina</taxon>
        <taxon>Darwinuloidea</taxon>
        <taxon>Darwinulidae</taxon>
        <taxon>Darwinula</taxon>
    </lineage>
</organism>
<sequence>MTGKPRVNRELSSQLKMDAFCPYVSVLENLPLFRVLQSKSGDKLAALIRNKLISVSKISGGHWENFADAVGLKHEEVMCIENMFKERPMSLELDQPGVILKWMAKKGKTMMDLLTALHGIQRADILRIIFPVVQDVIGEYRSLSDYDSMRPVECLENVAVANDKKIIAHGITCNSSPDVMTHESFTFEVGKDMEPDFASGMGDAYLQKWQKENVQERIPMVEAEKLGQKAFHKRRVVLITHADDGFEECLSVARFLRSQDPPISCLLIHELHVEQYMDADPVGCINKWFQQVDYIIPLITPGYVRIILLPQGTFLSPSEQVARRIYQLMDQDVLRKGRNSRVKPLVPPNSSHLQHTHSSIFCSPTFCNWRSTGKLENLVKLMTG</sequence>
<dbReference type="PROSITE" id="PS50017">
    <property type="entry name" value="DEATH_DOMAIN"/>
    <property type="match status" value="1"/>
</dbReference>
<dbReference type="InterPro" id="IPR011029">
    <property type="entry name" value="DEATH-like_dom_sf"/>
</dbReference>
<evidence type="ECO:0000313" key="3">
    <source>
        <dbReference type="Proteomes" id="UP000677054"/>
    </source>
</evidence>
<name>A0A7R8X5F7_9CRUS</name>
<protein>
    <recommendedName>
        <fullName evidence="1">Death domain-containing protein</fullName>
    </recommendedName>
</protein>
<evidence type="ECO:0000259" key="1">
    <source>
        <dbReference type="PROSITE" id="PS50017"/>
    </source>
</evidence>
<dbReference type="Gene3D" id="1.10.533.10">
    <property type="entry name" value="Death Domain, Fas"/>
    <property type="match status" value="1"/>
</dbReference>